<evidence type="ECO:0000313" key="2">
    <source>
        <dbReference type="Proteomes" id="UP000299102"/>
    </source>
</evidence>
<gene>
    <name evidence="1" type="ORF">EVAR_16930_1</name>
</gene>
<keyword evidence="2" id="KW-1185">Reference proteome</keyword>
<dbReference type="AlphaFoldDB" id="A0A4C1TWF9"/>
<evidence type="ECO:0000313" key="1">
    <source>
        <dbReference type="EMBL" id="GBP17986.1"/>
    </source>
</evidence>
<protein>
    <submittedName>
        <fullName evidence="1">Uncharacterized protein</fullName>
    </submittedName>
</protein>
<organism evidence="1 2">
    <name type="scientific">Eumeta variegata</name>
    <name type="common">Bagworm moth</name>
    <name type="synonym">Eumeta japonica</name>
    <dbReference type="NCBI Taxonomy" id="151549"/>
    <lineage>
        <taxon>Eukaryota</taxon>
        <taxon>Metazoa</taxon>
        <taxon>Ecdysozoa</taxon>
        <taxon>Arthropoda</taxon>
        <taxon>Hexapoda</taxon>
        <taxon>Insecta</taxon>
        <taxon>Pterygota</taxon>
        <taxon>Neoptera</taxon>
        <taxon>Endopterygota</taxon>
        <taxon>Lepidoptera</taxon>
        <taxon>Glossata</taxon>
        <taxon>Ditrysia</taxon>
        <taxon>Tineoidea</taxon>
        <taxon>Psychidae</taxon>
        <taxon>Oiketicinae</taxon>
        <taxon>Eumeta</taxon>
    </lineage>
</organism>
<sequence length="121" mass="13088">MLHSAPSLQSIIVHSIRVGISEVKLCTSRHLVFISTIQIGEAPLLRNSQAISKTKNGPLSAPYAAPGPAHVQARDGGRGRWGALRTNNGSLEVQNKQLVAGDRRYISGESILFLRDYSSII</sequence>
<reference evidence="1 2" key="1">
    <citation type="journal article" date="2019" name="Commun. Biol.">
        <title>The bagworm genome reveals a unique fibroin gene that provides high tensile strength.</title>
        <authorList>
            <person name="Kono N."/>
            <person name="Nakamura H."/>
            <person name="Ohtoshi R."/>
            <person name="Tomita M."/>
            <person name="Numata K."/>
            <person name="Arakawa K."/>
        </authorList>
    </citation>
    <scope>NUCLEOTIDE SEQUENCE [LARGE SCALE GENOMIC DNA]</scope>
</reference>
<proteinExistence type="predicted"/>
<name>A0A4C1TWF9_EUMVA</name>
<accession>A0A4C1TWF9</accession>
<comment type="caution">
    <text evidence="1">The sequence shown here is derived from an EMBL/GenBank/DDBJ whole genome shotgun (WGS) entry which is preliminary data.</text>
</comment>
<dbReference type="Proteomes" id="UP000299102">
    <property type="component" value="Unassembled WGS sequence"/>
</dbReference>
<dbReference type="EMBL" id="BGZK01000092">
    <property type="protein sequence ID" value="GBP17986.1"/>
    <property type="molecule type" value="Genomic_DNA"/>
</dbReference>